<evidence type="ECO:0000313" key="2">
    <source>
        <dbReference type="Proteomes" id="UP000005396"/>
    </source>
</evidence>
<dbReference type="EMBL" id="ABCC02000075">
    <property type="protein sequence ID" value="EDP12612.1"/>
    <property type="molecule type" value="Genomic_DNA"/>
</dbReference>
<dbReference type="eggNOG" id="ENOG5032EE1">
    <property type="taxonomic scope" value="Bacteria"/>
</dbReference>
<proteinExistence type="predicted"/>
<organism evidence="1 2">
    <name type="scientific">Enterocloster bolteae (strain ATCC BAA-613 / DSM 15670 / CCUG 46953 / JCM 12243 / WAL 16351)</name>
    <name type="common">Clostridium bolteae</name>
    <dbReference type="NCBI Taxonomy" id="411902"/>
    <lineage>
        <taxon>Bacteria</taxon>
        <taxon>Bacillati</taxon>
        <taxon>Bacillota</taxon>
        <taxon>Clostridia</taxon>
        <taxon>Lachnospirales</taxon>
        <taxon>Lachnospiraceae</taxon>
        <taxon>Enterocloster</taxon>
    </lineage>
</organism>
<evidence type="ECO:0000313" key="1">
    <source>
        <dbReference type="EMBL" id="EDP12612.1"/>
    </source>
</evidence>
<dbReference type="Proteomes" id="UP000005396">
    <property type="component" value="Unassembled WGS sequence"/>
</dbReference>
<reference evidence="1 2" key="2">
    <citation type="submission" date="2007-09" db="EMBL/GenBank/DDBJ databases">
        <title>Draft genome sequence of Clostridium bolteae (ATCC BAA-613).</title>
        <authorList>
            <person name="Sudarsanam P."/>
            <person name="Ley R."/>
            <person name="Guruge J."/>
            <person name="Turnbaugh P.J."/>
            <person name="Mahowald M."/>
            <person name="Liep D."/>
            <person name="Gordon J."/>
        </authorList>
    </citation>
    <scope>NUCLEOTIDE SEQUENCE [LARGE SCALE GENOMIC DNA]</scope>
    <source>
        <strain evidence="2">ATCC BAA-613 / DSM 15670 / CCUG 46953 / JCM 12243 / WAL 16351</strain>
    </source>
</reference>
<dbReference type="AlphaFoldDB" id="A8S5E0"/>
<accession>A8S5E0</accession>
<comment type="caution">
    <text evidence="1">The sequence shown here is derived from an EMBL/GenBank/DDBJ whole genome shotgun (WGS) entry which is preliminary data.</text>
</comment>
<reference evidence="1 2" key="1">
    <citation type="submission" date="2007-08" db="EMBL/GenBank/DDBJ databases">
        <authorList>
            <person name="Fulton L."/>
            <person name="Clifton S."/>
            <person name="Fulton B."/>
            <person name="Xu J."/>
            <person name="Minx P."/>
            <person name="Pepin K.H."/>
            <person name="Johnson M."/>
            <person name="Thiruvilangam P."/>
            <person name="Bhonagiri V."/>
            <person name="Nash W.E."/>
            <person name="Mardis E.R."/>
            <person name="Wilson R.K."/>
        </authorList>
    </citation>
    <scope>NUCLEOTIDE SEQUENCE [LARGE SCALE GENOMIC DNA]</scope>
    <source>
        <strain evidence="2">ATCC BAA-613 / DSM 15670 / CCUG 46953 / JCM 12243 / WAL 16351</strain>
    </source>
</reference>
<protein>
    <submittedName>
        <fullName evidence="1">Uncharacterized protein</fullName>
    </submittedName>
</protein>
<dbReference type="PaxDb" id="411902-CLOBOL_07174"/>
<name>A8S5E0_ENTBW</name>
<sequence length="184" mass="20942">MFSLGCNRGKEVEFLHLYFHTNTEMALYYIKALLRDGDEHPMSEIYDYVMENCKGHAVMGEPMRATVISSALWRLANTDGSGYCRLRRGVYQMGDPKKTMRETPSLYERAIRIVSRAERELAGSFYVNLDQGMDLKTSIEAQKAGREVLDKLGQIKAELAAMQQEFTNEKECGQDQTSGMSMEL</sequence>
<dbReference type="HOGENOM" id="CLU_1567979_0_0_9"/>
<gene>
    <name evidence="1" type="ORF">CLOBOL_07174</name>
</gene>